<evidence type="ECO:0000313" key="2">
    <source>
        <dbReference type="EMBL" id="TXC78781.1"/>
    </source>
</evidence>
<feature type="compositionally biased region" description="Polar residues" evidence="1">
    <location>
        <begin position="50"/>
        <end position="59"/>
    </location>
</feature>
<evidence type="ECO:0000256" key="1">
    <source>
        <dbReference type="SAM" id="MobiDB-lite"/>
    </source>
</evidence>
<comment type="caution">
    <text evidence="2">The sequence shown here is derived from an EMBL/GenBank/DDBJ whole genome shotgun (WGS) entry which is preliminary data.</text>
</comment>
<organism evidence="2 3">
    <name type="scientific">Luteibaculum oceani</name>
    <dbReference type="NCBI Taxonomy" id="1294296"/>
    <lineage>
        <taxon>Bacteria</taxon>
        <taxon>Pseudomonadati</taxon>
        <taxon>Bacteroidota</taxon>
        <taxon>Flavobacteriia</taxon>
        <taxon>Flavobacteriales</taxon>
        <taxon>Luteibaculaceae</taxon>
        <taxon>Luteibaculum</taxon>
    </lineage>
</organism>
<feature type="compositionally biased region" description="Gly residues" evidence="1">
    <location>
        <begin position="148"/>
        <end position="158"/>
    </location>
</feature>
<feature type="compositionally biased region" description="Low complexity" evidence="1">
    <location>
        <begin position="71"/>
        <end position="89"/>
    </location>
</feature>
<evidence type="ECO:0008006" key="4">
    <source>
        <dbReference type="Google" id="ProtNLM"/>
    </source>
</evidence>
<keyword evidence="3" id="KW-1185">Reference proteome</keyword>
<proteinExistence type="predicted"/>
<feature type="compositionally biased region" description="Basic and acidic residues" evidence="1">
    <location>
        <begin position="99"/>
        <end position="125"/>
    </location>
</feature>
<reference evidence="2 3" key="1">
    <citation type="submission" date="2019-08" db="EMBL/GenBank/DDBJ databases">
        <title>Genome of Luteibaculum oceani JCM 18817.</title>
        <authorList>
            <person name="Bowman J.P."/>
        </authorList>
    </citation>
    <scope>NUCLEOTIDE SEQUENCE [LARGE SCALE GENOMIC DNA]</scope>
    <source>
        <strain evidence="2 3">JCM 18817</strain>
    </source>
</reference>
<feature type="region of interest" description="Disordered" evidence="1">
    <location>
        <begin position="50"/>
        <end position="176"/>
    </location>
</feature>
<dbReference type="EMBL" id="VORB01000005">
    <property type="protein sequence ID" value="TXC78781.1"/>
    <property type="molecule type" value="Genomic_DNA"/>
</dbReference>
<name>A0A5C6V2A6_9FLAO</name>
<dbReference type="Proteomes" id="UP000321168">
    <property type="component" value="Unassembled WGS sequence"/>
</dbReference>
<feature type="compositionally biased region" description="Pro residues" evidence="1">
    <location>
        <begin position="60"/>
        <end position="70"/>
    </location>
</feature>
<dbReference type="OrthoDB" id="676306at2"/>
<accession>A0A5C6V2A6</accession>
<protein>
    <recommendedName>
        <fullName evidence="4">Energy transducer TonB</fullName>
    </recommendedName>
</protein>
<dbReference type="RefSeq" id="WP_147014304.1">
    <property type="nucleotide sequence ID" value="NZ_VORB01000005.1"/>
</dbReference>
<gene>
    <name evidence="2" type="ORF">FRX97_06075</name>
</gene>
<sequence>MRFPKNKKALAITIVFHLVVLILFMIFGLTQPDPLPEEIGVEIAMADLGNSVTGSGNNPSPQPTTNPEPAPSKATPTPTPTSSPSSQPKVVEQDASEVATEKAEKAPVKKEEPAKEPEKVEEEPKPQVNKRALYPGNKTKDSEASQGGSQGNTGGKGDMGSEEGKPQGKGILGGGMGSWELSGRSLVKGTAIEDTKEEGIVVLNIWVDRYGNVTRTAPNLAESNTTSQYLFDLATKAAKQSKYSPKSNAAVEQKGKMTFKFILK</sequence>
<evidence type="ECO:0000313" key="3">
    <source>
        <dbReference type="Proteomes" id="UP000321168"/>
    </source>
</evidence>
<dbReference type="AlphaFoldDB" id="A0A5C6V2A6"/>